<evidence type="ECO:0000256" key="1">
    <source>
        <dbReference type="SAM" id="Coils"/>
    </source>
</evidence>
<dbReference type="OrthoDB" id="5688196at2"/>
<dbReference type="Proteomes" id="UP000189353">
    <property type="component" value="Unassembled WGS sequence"/>
</dbReference>
<feature type="coiled-coil region" evidence="1">
    <location>
        <begin position="54"/>
        <end position="242"/>
    </location>
</feature>
<dbReference type="AlphaFoldDB" id="A0A1V3LBQ4"/>
<feature type="region of interest" description="Disordered" evidence="2">
    <location>
        <begin position="21"/>
        <end position="48"/>
    </location>
</feature>
<dbReference type="InterPro" id="IPR011250">
    <property type="entry name" value="OMP/PagP_B-barrel"/>
</dbReference>
<dbReference type="RefSeq" id="WP_077552507.1">
    <property type="nucleotide sequence ID" value="NZ_MLAI01000011.1"/>
</dbReference>
<reference evidence="5 6" key="1">
    <citation type="submission" date="2016-10" db="EMBL/GenBank/DDBJ databases">
        <title>Rodentibacter gen. nov. and new species.</title>
        <authorList>
            <person name="Christensen H."/>
        </authorList>
    </citation>
    <scope>NUCLEOTIDE SEQUENCE [LARGE SCALE GENOMIC DNA]</scope>
    <source>
        <strain evidence="5 6">Ppn158</strain>
    </source>
</reference>
<keyword evidence="1" id="KW-0175">Coiled coil</keyword>
<evidence type="ECO:0000256" key="2">
    <source>
        <dbReference type="SAM" id="MobiDB-lite"/>
    </source>
</evidence>
<dbReference type="Gene3D" id="2.40.160.90">
    <property type="match status" value="1"/>
</dbReference>
<keyword evidence="3" id="KW-0732">Signal</keyword>
<evidence type="ECO:0000256" key="3">
    <source>
        <dbReference type="SAM" id="SignalP"/>
    </source>
</evidence>
<feature type="signal peptide" evidence="3">
    <location>
        <begin position="1"/>
        <end position="24"/>
    </location>
</feature>
<accession>A0A1V3LBQ4</accession>
<comment type="caution">
    <text evidence="5">The sequence shown here is derived from an EMBL/GenBank/DDBJ whole genome shotgun (WGS) entry which is preliminary data.</text>
</comment>
<proteinExistence type="predicted"/>
<protein>
    <recommendedName>
        <fullName evidence="4">Factor H binding protein-like C-terminal domain-containing protein</fullName>
    </recommendedName>
</protein>
<feature type="domain" description="Factor H binding protein-like C-terminal" evidence="4">
    <location>
        <begin position="352"/>
        <end position="449"/>
    </location>
</feature>
<gene>
    <name evidence="5" type="ORF">BKG88_03355</name>
</gene>
<evidence type="ECO:0000259" key="4">
    <source>
        <dbReference type="Pfam" id="PF08794"/>
    </source>
</evidence>
<feature type="compositionally biased region" description="Low complexity" evidence="2">
    <location>
        <begin position="27"/>
        <end position="48"/>
    </location>
</feature>
<organism evidence="5 6">
    <name type="scientific">Rodentibacter ratti</name>
    <dbReference type="NCBI Taxonomy" id="1906745"/>
    <lineage>
        <taxon>Bacteria</taxon>
        <taxon>Pseudomonadati</taxon>
        <taxon>Pseudomonadota</taxon>
        <taxon>Gammaproteobacteria</taxon>
        <taxon>Pasteurellales</taxon>
        <taxon>Pasteurellaceae</taxon>
        <taxon>Rodentibacter</taxon>
    </lineage>
</organism>
<feature type="chain" id="PRO_5012098528" description="Factor H binding protein-like C-terminal domain-containing protein" evidence="3">
    <location>
        <begin position="25"/>
        <end position="495"/>
    </location>
</feature>
<dbReference type="Pfam" id="PF08794">
    <property type="entry name" value="FHBP_C"/>
    <property type="match status" value="1"/>
</dbReference>
<evidence type="ECO:0000313" key="6">
    <source>
        <dbReference type="Proteomes" id="UP000189353"/>
    </source>
</evidence>
<evidence type="ECO:0000313" key="5">
    <source>
        <dbReference type="EMBL" id="OOF87068.1"/>
    </source>
</evidence>
<dbReference type="SUPFAM" id="SSF56925">
    <property type="entry name" value="OMPA-like"/>
    <property type="match status" value="1"/>
</dbReference>
<sequence>MKLKNLSVATTLLLALTGCGSSGGGNSNSSPSTPNNEIQNAQTTQNQTNQQIELNKIKSQLAQSQSEKQSTEEKLKQVNAELAKNQQALTQSTQSLQESQKQVQALQEEKTRLDQAIAQAQSSNTQKAQEIETLTAEKARVESELNSAKSNLEKALKDKANLSENLENKNVELAQKQQALAQSTQSLQENQKQVQALQEEKTRLDQAIAQTLSSNTQKAQEIETLTAEKAQVESELNNVLENTAQQKQILNEFNELIKTVVENEQAQGRYSNVIGGRYTTDIDSLNNGLHTIPFVMMYSEDGEGAVAGGYSTIYKQNYSIVYGREMKFYSSNLAPFGNYRIERFVDGEKTTTLPSEGNATYRGKAFTSTTHEGDLTYNVNFATRTGSGKLSNFNEIDDINLDEGRIGRANQGNGQGFGIESSASMADGTKGEYELAFYGPNAEEIAGKAYMYKQLDNTMRVNGGTAREYNQKDEQGNVIRGTQFGFGGTRGEIQK</sequence>
<dbReference type="PROSITE" id="PS51257">
    <property type="entry name" value="PROKAR_LIPOPROTEIN"/>
    <property type="match status" value="1"/>
</dbReference>
<dbReference type="EMBL" id="MLAI01000011">
    <property type="protein sequence ID" value="OOF87068.1"/>
    <property type="molecule type" value="Genomic_DNA"/>
</dbReference>
<dbReference type="InterPro" id="IPR014902">
    <property type="entry name" value="FHBP-like_C"/>
</dbReference>
<name>A0A1V3LBQ4_9PAST</name>